<dbReference type="GO" id="GO:0019888">
    <property type="term" value="F:protein phosphatase regulator activity"/>
    <property type="evidence" value="ECO:0007669"/>
    <property type="project" value="TreeGrafter"/>
</dbReference>
<dbReference type="PANTHER" id="PTHR12634:SF8">
    <property type="entry name" value="FIERY MOUNTAIN, ISOFORM D"/>
    <property type="match status" value="1"/>
</dbReference>
<protein>
    <submittedName>
        <fullName evidence="5">CCR4-NOT transcription complex subunit 11</fullName>
    </submittedName>
</protein>
<evidence type="ECO:0000256" key="1">
    <source>
        <dbReference type="ARBA" id="ARBA00006180"/>
    </source>
</evidence>
<evidence type="ECO:0000313" key="3">
    <source>
        <dbReference type="EMBL" id="VDK21658.1"/>
    </source>
</evidence>
<dbReference type="OrthoDB" id="295029at2759"/>
<dbReference type="WBParaSite" id="ASIM_0000357301-mRNA-1">
    <property type="protein sequence ID" value="ASIM_0000357301-mRNA-1"/>
    <property type="gene ID" value="ASIM_0000357301"/>
</dbReference>
<dbReference type="GO" id="GO:0005829">
    <property type="term" value="C:cytosol"/>
    <property type="evidence" value="ECO:0007669"/>
    <property type="project" value="TreeGrafter"/>
</dbReference>
<evidence type="ECO:0000313" key="4">
    <source>
        <dbReference type="Proteomes" id="UP000267096"/>
    </source>
</evidence>
<name>A0A0M3J7M5_ANISI</name>
<organism evidence="5">
    <name type="scientific">Anisakis simplex</name>
    <name type="common">Herring worm</name>
    <dbReference type="NCBI Taxonomy" id="6269"/>
    <lineage>
        <taxon>Eukaryota</taxon>
        <taxon>Metazoa</taxon>
        <taxon>Ecdysozoa</taxon>
        <taxon>Nematoda</taxon>
        <taxon>Chromadorea</taxon>
        <taxon>Rhabditida</taxon>
        <taxon>Spirurina</taxon>
        <taxon>Ascaridomorpha</taxon>
        <taxon>Ascaridoidea</taxon>
        <taxon>Anisakidae</taxon>
        <taxon>Anisakis</taxon>
        <taxon>Anisakis simplex complex</taxon>
    </lineage>
</organism>
<dbReference type="GO" id="GO:0005634">
    <property type="term" value="C:nucleus"/>
    <property type="evidence" value="ECO:0007669"/>
    <property type="project" value="TreeGrafter"/>
</dbReference>
<reference evidence="5" key="1">
    <citation type="submission" date="2017-02" db="UniProtKB">
        <authorList>
            <consortium name="WormBaseParasite"/>
        </authorList>
    </citation>
    <scope>IDENTIFICATION</scope>
</reference>
<dbReference type="AlphaFoldDB" id="A0A0M3J7M5"/>
<reference evidence="3 4" key="2">
    <citation type="submission" date="2018-11" db="EMBL/GenBank/DDBJ databases">
        <authorList>
            <consortium name="Pathogen Informatics"/>
        </authorList>
    </citation>
    <scope>NUCLEOTIDE SEQUENCE [LARGE SCALE GENOMIC DNA]</scope>
</reference>
<dbReference type="GO" id="GO:0019903">
    <property type="term" value="F:protein phosphatase binding"/>
    <property type="evidence" value="ECO:0007669"/>
    <property type="project" value="InterPro"/>
</dbReference>
<comment type="similarity">
    <text evidence="1">Belongs to the SAPS family.</text>
</comment>
<proteinExistence type="inferred from homology"/>
<keyword evidence="2" id="KW-0131">Cell cycle</keyword>
<dbReference type="EMBL" id="UYRR01005264">
    <property type="protein sequence ID" value="VDK21658.1"/>
    <property type="molecule type" value="Genomic_DNA"/>
</dbReference>
<evidence type="ECO:0000256" key="2">
    <source>
        <dbReference type="ARBA" id="ARBA00023306"/>
    </source>
</evidence>
<keyword evidence="4" id="KW-1185">Reference proteome</keyword>
<dbReference type="InterPro" id="IPR007587">
    <property type="entry name" value="SAPS"/>
</dbReference>
<sequence length="142" mass="15968">MFWQTELAPSSGPSLDDLLNAENVNLDDIIFNELTIQEIRNGHEKLANYLTSPNVISELVLGALKPRIDTSLPEKEQYKRAHQCAEILSLNNEQLSVAMLTSNESKSLLLNFLEDDNINNLIASFYMKIISQLLSKCTDQVS</sequence>
<dbReference type="PANTHER" id="PTHR12634">
    <property type="entry name" value="SIT4 YEAST -ASSOCIATING PROTEIN-RELATED"/>
    <property type="match status" value="1"/>
</dbReference>
<dbReference type="Proteomes" id="UP000267096">
    <property type="component" value="Unassembled WGS sequence"/>
</dbReference>
<accession>A0A0M3J7M5</accession>
<evidence type="ECO:0000313" key="5">
    <source>
        <dbReference type="WBParaSite" id="ASIM_0000357301-mRNA-1"/>
    </source>
</evidence>
<gene>
    <name evidence="3" type="ORF">ASIM_LOCUS3409</name>
</gene>